<dbReference type="AlphaFoldDB" id="A0A3D8HG55"/>
<dbReference type="InterPro" id="IPR036705">
    <property type="entry name" value="Ribosyl_crysJ1_sf"/>
</dbReference>
<accession>A0A3D8HG55</accession>
<name>A0A3D8HG55_9BACT</name>
<dbReference type="Proteomes" id="UP000629596">
    <property type="component" value="Unassembled WGS sequence"/>
</dbReference>
<dbReference type="EMBL" id="QREV01000010">
    <property type="protein sequence ID" value="RDU49953.1"/>
    <property type="molecule type" value="Genomic_DNA"/>
</dbReference>
<dbReference type="EMBL" id="JACRTI010000010">
    <property type="protein sequence ID" value="MBC8601271.1"/>
    <property type="molecule type" value="Genomic_DNA"/>
</dbReference>
<reference evidence="2 5" key="2">
    <citation type="submission" date="2020-08" db="EMBL/GenBank/DDBJ databases">
        <title>Genome public.</title>
        <authorList>
            <person name="Liu C."/>
            <person name="Sun Q."/>
        </authorList>
    </citation>
    <scope>NUCLEOTIDE SEQUENCE [LARGE SCALE GENOMIC DNA]</scope>
    <source>
        <strain evidence="2 5">426_9</strain>
    </source>
</reference>
<evidence type="ECO:0000313" key="2">
    <source>
        <dbReference type="EMBL" id="MBC8601271.1"/>
    </source>
</evidence>
<dbReference type="Pfam" id="PF03747">
    <property type="entry name" value="ADP_ribosyl_GH"/>
    <property type="match status" value="1"/>
</dbReference>
<comment type="caution">
    <text evidence="3">The sequence shown here is derived from an EMBL/GenBank/DDBJ whole genome shotgun (WGS) entry which is preliminary data.</text>
</comment>
<evidence type="ECO:0000313" key="5">
    <source>
        <dbReference type="Proteomes" id="UP000629596"/>
    </source>
</evidence>
<keyword evidence="5" id="KW-1185">Reference proteome</keyword>
<reference evidence="3 4" key="1">
    <citation type="submission" date="2018-07" db="EMBL/GenBank/DDBJ databases">
        <title>Parabacteroides acidifaciens nov. sp., isolated from human feces.</title>
        <authorList>
            <person name="Wang Y.J."/>
        </authorList>
    </citation>
    <scope>NUCLEOTIDE SEQUENCE [LARGE SCALE GENOMIC DNA]</scope>
    <source>
        <strain evidence="3 4">426-9</strain>
    </source>
</reference>
<evidence type="ECO:0000256" key="1">
    <source>
        <dbReference type="SAM" id="SignalP"/>
    </source>
</evidence>
<dbReference type="Proteomes" id="UP000256321">
    <property type="component" value="Unassembled WGS sequence"/>
</dbReference>
<feature type="chain" id="PRO_5017795202" evidence="1">
    <location>
        <begin position="25"/>
        <end position="517"/>
    </location>
</feature>
<keyword evidence="1" id="KW-0732">Signal</keyword>
<sequence length="517" mass="57929">MKKAILQMLAVVLIGGAISCSQQPAGQKAATLPETFTISRERLLDKIKGGWAGQTIGCTYGGPTEFRYNGTMIQEYVPIPWADGYIKWWYENSPGLYDDVYMDLTFVDVFDRLGLDAPVDSFAMAFATAGYPLWHANQSARYNILQGIMPPASGHWLNNPHADDLDYQIEADYSGLMSPGMPNAASEISDKIGHIMNYGDGWYGGVYVGAMYSLAFVSDDIGFIVTEALKTIPEQSRYYECMSDVIRWHAEFPDDWKRTWFECEKKWSEDIGCPDGVFVPFNIDAVINSAYILIGLLYGEGDFFKTMDIATRCGQDSDCNPASAAGILGTVLGYSGIPEYWLTNLKEVEDLNFAYTDISLNRTYEMSFKQALQMIERNGGKVGEKEVTIACQSPVPVRYEKAFEGLFPQNLIRVNKQVTDVGEIVLDGTGIVFKGYVRAADERYVARVEMYMDGECVETANLPAASRTRRNDLFWKYQIPKGKHIFTFKWLNPAPDASVHFNEALVYSDAPLQVVHQ</sequence>
<dbReference type="InterPro" id="IPR005502">
    <property type="entry name" value="Ribosyl_crysJ1"/>
</dbReference>
<protein>
    <submittedName>
        <fullName evidence="3">ADP-ribosylglycohydrolase family protein</fullName>
    </submittedName>
</protein>
<dbReference type="SUPFAM" id="SSF101478">
    <property type="entry name" value="ADP-ribosylglycohydrolase"/>
    <property type="match status" value="1"/>
</dbReference>
<evidence type="ECO:0000313" key="4">
    <source>
        <dbReference type="Proteomes" id="UP000256321"/>
    </source>
</evidence>
<dbReference type="GO" id="GO:0016787">
    <property type="term" value="F:hydrolase activity"/>
    <property type="evidence" value="ECO:0007669"/>
    <property type="project" value="UniProtKB-KW"/>
</dbReference>
<dbReference type="Gene3D" id="1.10.4080.10">
    <property type="entry name" value="ADP-ribosylation/Crystallin J1"/>
    <property type="match status" value="1"/>
</dbReference>
<dbReference type="PROSITE" id="PS51257">
    <property type="entry name" value="PROKAR_LIPOPROTEIN"/>
    <property type="match status" value="1"/>
</dbReference>
<feature type="signal peptide" evidence="1">
    <location>
        <begin position="1"/>
        <end position="24"/>
    </location>
</feature>
<organism evidence="3 4">
    <name type="scientific">Parabacteroides acidifaciens</name>
    <dbReference type="NCBI Taxonomy" id="2290935"/>
    <lineage>
        <taxon>Bacteria</taxon>
        <taxon>Pseudomonadati</taxon>
        <taxon>Bacteroidota</taxon>
        <taxon>Bacteroidia</taxon>
        <taxon>Bacteroidales</taxon>
        <taxon>Tannerellaceae</taxon>
        <taxon>Parabacteroides</taxon>
    </lineage>
</organism>
<evidence type="ECO:0000313" key="3">
    <source>
        <dbReference type="EMBL" id="RDU49953.1"/>
    </source>
</evidence>
<gene>
    <name evidence="3" type="ORF">DWU89_06130</name>
    <name evidence="2" type="ORF">H8784_05995</name>
</gene>
<keyword evidence="3" id="KW-0378">Hydrolase</keyword>
<dbReference type="RefSeq" id="WP_115498758.1">
    <property type="nucleotide sequence ID" value="NZ_JACRTI010000010.1"/>
</dbReference>
<proteinExistence type="predicted"/>